<dbReference type="InterPro" id="IPR045210">
    <property type="entry name" value="RING-Ubox_PUB"/>
</dbReference>
<dbReference type="SUPFAM" id="SSF48371">
    <property type="entry name" value="ARM repeat"/>
    <property type="match status" value="1"/>
</dbReference>
<dbReference type="InterPro" id="IPR016024">
    <property type="entry name" value="ARM-type_fold"/>
</dbReference>
<evidence type="ECO:0000256" key="1">
    <source>
        <dbReference type="ARBA" id="ARBA00000900"/>
    </source>
</evidence>
<evidence type="ECO:0000313" key="5">
    <source>
        <dbReference type="Proteomes" id="UP000189703"/>
    </source>
</evidence>
<dbReference type="STRING" id="4432.A0A1U8Q6W2"/>
<dbReference type="Pfam" id="PF04564">
    <property type="entry name" value="U-box"/>
    <property type="match status" value="1"/>
</dbReference>
<name>A0A1U8Q6W2_NELNU</name>
<proteinExistence type="predicted"/>
<dbReference type="AlphaFoldDB" id="A0A1U8Q6W2"/>
<dbReference type="EC" id="2.3.2.27" evidence="3"/>
<keyword evidence="5" id="KW-1185">Reference proteome</keyword>
<dbReference type="InterPro" id="IPR056512">
    <property type="entry name" value="LIN_N"/>
</dbReference>
<dbReference type="CDD" id="cd16664">
    <property type="entry name" value="RING-Ubox_PUB"/>
    <property type="match status" value="1"/>
</dbReference>
<dbReference type="InterPro" id="IPR011989">
    <property type="entry name" value="ARM-like"/>
</dbReference>
<dbReference type="OrthoDB" id="10064100at2759"/>
<evidence type="ECO:0000313" key="6">
    <source>
        <dbReference type="RefSeq" id="XP_019054337.1"/>
    </source>
</evidence>
<organism evidence="5 6">
    <name type="scientific">Nelumbo nucifera</name>
    <name type="common">Sacred lotus</name>
    <dbReference type="NCBI Taxonomy" id="4432"/>
    <lineage>
        <taxon>Eukaryota</taxon>
        <taxon>Viridiplantae</taxon>
        <taxon>Streptophyta</taxon>
        <taxon>Embryophyta</taxon>
        <taxon>Tracheophyta</taxon>
        <taxon>Spermatophyta</taxon>
        <taxon>Magnoliopsida</taxon>
        <taxon>Proteales</taxon>
        <taxon>Nelumbonaceae</taxon>
        <taxon>Nelumbo</taxon>
    </lineage>
</organism>
<comment type="pathway">
    <text evidence="2">Protein modification; protein ubiquitination.</text>
</comment>
<dbReference type="Gene3D" id="1.25.10.10">
    <property type="entry name" value="Leucine-rich Repeat Variant"/>
    <property type="match status" value="1"/>
</dbReference>
<dbReference type="GO" id="GO:0016567">
    <property type="term" value="P:protein ubiquitination"/>
    <property type="evidence" value="ECO:0007669"/>
    <property type="project" value="UniProtKB-UniPathway"/>
</dbReference>
<dbReference type="SMART" id="SM00504">
    <property type="entry name" value="Ubox"/>
    <property type="match status" value="1"/>
</dbReference>
<sequence length="1177" mass="132821">MASSLEKLFAEEGFKGKSKAWSRAALGSIAVSVPPYLSEEKHHLGSSSSAFGIGRERGRSDCSQYGLKSELPPRDRVRCRRWRGSLIGNDRTLEGSSRNFKEIERLEGRNSSDYLQEIGSSANRYREDAIQSKRVDQRFKDALGSERFADRSVKEVREIEIGRNRYSKGLGDKDKGRYEERNNKDILEDKRTKNNADNHLLGQLHFSDISRQSLQRPDISYGKSNNISHNSKNFEDIQSTRHLDTEERVFVPALDEVAIKALISILSGHIRHYLKDEYFRISLRRNCSCCLSFNELEEGHHAESKVIAHLEQAMDMVERVAEKSANAKKLKKASLQLNAIAGLNSKELKDGFTSGVPNSHLSACAHLYLGVIYKLQKKDRVSAKHLLQVFCDSPFLARTSLLPELWDYLFLPHLTHLRVWYNQEADSIPDTSSRQKKLKLLEKAYNEVLNTGTHQFAVYYKDWLTEGVEGPALPSIQFPSVSVKLVVDGDSDGNSPELGPGQVDPALPKMMISKKLHTAVFGQSNKLDGLDEVEDGEGEAEFDICARNFDFTVEKDRQRVIFSPEPGTCIGQHIKENSPKTLQVDASHAPNGLLMRDGETRRLDMVTLLEVGEYDITDISLWHTTPRSTHELLMLPHTKANELILEKLAMSVFPLQHNSIDFTATTHISHSKISNMRSHSEGSDGFYEYFNETSFFSSIRKEFLCPLTGCLFEDPVTLETGQTFEREAIKEWFKQGKRVCPVTGRKLDCLLVPSANFVLKRVVDSWKSENCKILLALASQIAAGSVEHGFKSKGEAAIFILENLLNCLNKEEKMTNTTHLISLGGLQFLIRRLESGNLEEKTRVVALLRCCIKADGSSRNYIARNIKKSSLLELLHSKQVKSQTNAVLLLTELICLGRRTEITAFLNDLLKEGIMYTMHVLLVYLQSSPSEQKPLVAVLLLHFDLLVEPRKCSIYREEAIDTITMALDHCLTDRKGQEECCKALLILGGRFSFSGEVSIENWLLRQSGFCDWCEAGSLDKDVESVQIDEDIPWEEEEEAKEIWLRHLAAALLGNRKKPFMETISKCLGSENSNLVGVCLITVAWLSHALASFSNTEFQLSVFSTIVPRLKENLEKGERIENRVLSSMSLLNFSKISECRVLLMKIADEIVIPLRSLVEVTWTAKQLHKILSGEDLTT</sequence>
<dbReference type="PANTHER" id="PTHR35549">
    <property type="entry name" value="OS04G0584500 PROTEIN"/>
    <property type="match status" value="1"/>
</dbReference>
<evidence type="ECO:0000256" key="2">
    <source>
        <dbReference type="ARBA" id="ARBA00004906"/>
    </source>
</evidence>
<dbReference type="InterPro" id="IPR055566">
    <property type="entry name" value="ARM_LIN"/>
</dbReference>
<accession>A0A1U8Q6W2</accession>
<dbReference type="InterPro" id="IPR003613">
    <property type="entry name" value="Ubox_domain"/>
</dbReference>
<evidence type="ECO:0000256" key="3">
    <source>
        <dbReference type="ARBA" id="ARBA00012483"/>
    </source>
</evidence>
<protein>
    <recommendedName>
        <fullName evidence="3">RING-type E3 ubiquitin transferase</fullName>
        <ecNumber evidence="3">2.3.2.27</ecNumber>
    </recommendedName>
</protein>
<dbReference type="Pfam" id="PF23568">
    <property type="entry name" value="ARM_LIN"/>
    <property type="match status" value="1"/>
</dbReference>
<comment type="catalytic activity">
    <reaction evidence="1">
        <text>S-ubiquitinyl-[E2 ubiquitin-conjugating enzyme]-L-cysteine + [acceptor protein]-L-lysine = [E2 ubiquitin-conjugating enzyme]-L-cysteine + N(6)-ubiquitinyl-[acceptor protein]-L-lysine.</text>
        <dbReference type="EC" id="2.3.2.27"/>
    </reaction>
</comment>
<keyword evidence="4" id="KW-0808">Transferase</keyword>
<dbReference type="Proteomes" id="UP000189703">
    <property type="component" value="Unplaced"/>
</dbReference>
<dbReference type="GO" id="GO:0061630">
    <property type="term" value="F:ubiquitin protein ligase activity"/>
    <property type="evidence" value="ECO:0007669"/>
    <property type="project" value="UniProtKB-EC"/>
</dbReference>
<dbReference type="Gene3D" id="3.30.40.10">
    <property type="entry name" value="Zinc/RING finger domain, C3HC4 (zinc finger)"/>
    <property type="match status" value="1"/>
</dbReference>
<dbReference type="InterPro" id="IPR013083">
    <property type="entry name" value="Znf_RING/FYVE/PHD"/>
</dbReference>
<dbReference type="SUPFAM" id="SSF57850">
    <property type="entry name" value="RING/U-box"/>
    <property type="match status" value="1"/>
</dbReference>
<evidence type="ECO:0000256" key="4">
    <source>
        <dbReference type="ARBA" id="ARBA00022679"/>
    </source>
</evidence>
<dbReference type="PROSITE" id="PS51698">
    <property type="entry name" value="U_BOX"/>
    <property type="match status" value="1"/>
</dbReference>
<gene>
    <name evidence="6" type="primary">LOC104603607</name>
</gene>
<dbReference type="OMA" id="IPQDFIC"/>
<dbReference type="GeneID" id="104603607"/>
<dbReference type="PANTHER" id="PTHR35549:SF1">
    <property type="entry name" value="OS04G0584500 PROTEIN"/>
    <property type="match status" value="1"/>
</dbReference>
<dbReference type="Pfam" id="PF23628">
    <property type="entry name" value="ARM_LIN_C"/>
    <property type="match status" value="1"/>
</dbReference>
<dbReference type="UniPathway" id="UPA00143"/>
<dbReference type="RefSeq" id="XP_019054337.1">
    <property type="nucleotide sequence ID" value="XM_019198792.1"/>
</dbReference>
<reference evidence="6" key="1">
    <citation type="submission" date="2025-08" db="UniProtKB">
        <authorList>
            <consortium name="RefSeq"/>
        </authorList>
    </citation>
    <scope>IDENTIFICATION</scope>
</reference>